<proteinExistence type="inferred from homology"/>
<dbReference type="HAMAP" id="MF_00168">
    <property type="entry name" value="Q_tRNA_Tgt"/>
    <property type="match status" value="1"/>
</dbReference>
<dbReference type="SUPFAM" id="SSF51713">
    <property type="entry name" value="tRNA-guanine transglycosylase"/>
    <property type="match status" value="1"/>
</dbReference>
<evidence type="ECO:0000256" key="2">
    <source>
        <dbReference type="ARBA" id="ARBA00022679"/>
    </source>
</evidence>
<comment type="caution">
    <text evidence="6">Lacks conserved residue(s) required for the propagation of feature annotation.</text>
</comment>
<feature type="binding site" evidence="6">
    <location>
        <position position="187"/>
    </location>
    <ligand>
        <name>substrate</name>
    </ligand>
</feature>
<accession>A0A7S8E7K1</accession>
<dbReference type="GO" id="GO:0005829">
    <property type="term" value="C:cytosol"/>
    <property type="evidence" value="ECO:0007669"/>
    <property type="project" value="TreeGrafter"/>
</dbReference>
<dbReference type="GO" id="GO:0008479">
    <property type="term" value="F:tRNA-guanosine(34) queuine transglycosylase activity"/>
    <property type="evidence" value="ECO:0007669"/>
    <property type="project" value="UniProtKB-UniRule"/>
</dbReference>
<keyword evidence="2 6" id="KW-0808">Transferase</keyword>
<dbReference type="Gene3D" id="3.20.20.105">
    <property type="entry name" value="Queuine tRNA-ribosyltransferase-like"/>
    <property type="match status" value="1"/>
</dbReference>
<evidence type="ECO:0000256" key="5">
    <source>
        <dbReference type="ARBA" id="ARBA00050112"/>
    </source>
</evidence>
<dbReference type="Pfam" id="PF01702">
    <property type="entry name" value="TGT"/>
    <property type="match status" value="1"/>
</dbReference>
<dbReference type="EMBL" id="CP062983">
    <property type="protein sequence ID" value="QPC81800.1"/>
    <property type="molecule type" value="Genomic_DNA"/>
</dbReference>
<evidence type="ECO:0000313" key="9">
    <source>
        <dbReference type="Proteomes" id="UP000594468"/>
    </source>
</evidence>
<evidence type="ECO:0000256" key="1">
    <source>
        <dbReference type="ARBA" id="ARBA00022676"/>
    </source>
</evidence>
<comment type="function">
    <text evidence="6">Catalyzes the base-exchange of a guanine (G) residue with the queuine precursor 7-aminomethyl-7-deazaguanine (PreQ1) at position 34 (anticodon wobble position) in tRNAs with GU(N) anticodons (tRNA-Asp, -Asn, -His and -Tyr). Catalysis occurs through a double-displacement mechanism. The nucleophile active site attacks the C1' of nucleotide 34 to detach the guanine base from the RNA, forming a covalent enzyme-RNA intermediate. The proton acceptor active site deprotonates the incoming PreQ1, allowing a nucleophilic attack on the C1' of the ribose to form the product. After dissociation, two additional enzymatic reactions on the tRNA convert PreQ1 to queuine (Q), resulting in the hypermodified nucleoside queuosine (7-(((4,5-cis-dihydroxy-2-cyclopenten-1-yl)amino)methyl)-7-deazaguanosine).</text>
</comment>
<feature type="binding site" evidence="6">
    <location>
        <position position="214"/>
    </location>
    <ligand>
        <name>substrate</name>
    </ligand>
</feature>
<keyword evidence="1 6" id="KW-0328">Glycosyltransferase</keyword>
<feature type="active site" description="Proton acceptor" evidence="6">
    <location>
        <position position="91"/>
    </location>
</feature>
<comment type="pathway">
    <text evidence="6">tRNA modification; tRNA-queuosine biosynthesis.</text>
</comment>
<feature type="binding site" evidence="6">
    <location>
        <position position="145"/>
    </location>
    <ligand>
        <name>substrate</name>
    </ligand>
</feature>
<feature type="region of interest" description="RNA binding; important for wobble base 34 recognition" evidence="6">
    <location>
        <begin position="269"/>
        <end position="273"/>
    </location>
</feature>
<evidence type="ECO:0000256" key="4">
    <source>
        <dbReference type="ARBA" id="ARBA00022785"/>
    </source>
</evidence>
<dbReference type="NCBIfam" id="TIGR00430">
    <property type="entry name" value="Q_tRNA_tgt"/>
    <property type="match status" value="1"/>
</dbReference>
<dbReference type="PANTHER" id="PTHR46499">
    <property type="entry name" value="QUEUINE TRNA-RIBOSYLTRANSFERASE"/>
    <property type="match status" value="1"/>
</dbReference>
<sequence>MAFEFELIATDGRARAGILHTPHGDIPTPCFAPVGTQATVKAVPPRDLTELNASLVLANTYHLHLRPGEDLVQQMGGLHEFMQWNGPILTDSGGFQVFSLTQINKIDDEGVTFRSHIDGSQRRLTPESSMAIQQALGADIIMAFDQCPPPKDRETVEKAVARTHNWAARCREAHPYDDKQALFGIVQGGIFQDLRAQSAEFIQSLDLKGYAIGGLAVGESKAEQYETLDFTLPLMPNNRPRYLMGVGDPDDLCEAITRGIDIFDCVIPTRLARHGAAFTFDGRINMKNARFKDDPNPLILDEAFKSYSQNFSRAYLRHLMIAKELLGYYLLSLNNIAFLITHVQNMRQAIIEGRLAEYTQTFLQRYLGRSQ</sequence>
<evidence type="ECO:0000313" key="8">
    <source>
        <dbReference type="EMBL" id="QPC81800.1"/>
    </source>
</evidence>
<name>A0A7S8E7K1_9CHLR</name>
<comment type="subunit">
    <text evidence="6">Homodimer. Within each dimer, one monomer is responsible for RNA recognition and catalysis, while the other monomer binds to the replacement base PreQ1.</text>
</comment>
<dbReference type="AlphaFoldDB" id="A0A7S8E7K1"/>
<protein>
    <recommendedName>
        <fullName evidence="6">Queuine tRNA-ribosyltransferase</fullName>
        <ecNumber evidence="6">2.4.2.29</ecNumber>
    </recommendedName>
    <alternativeName>
        <fullName evidence="6">Guanine insertion enzyme</fullName>
    </alternativeName>
    <alternativeName>
        <fullName evidence="6">tRNA-guanine transglycosylase</fullName>
    </alternativeName>
</protein>
<evidence type="ECO:0000259" key="7">
    <source>
        <dbReference type="Pfam" id="PF01702"/>
    </source>
</evidence>
<dbReference type="RefSeq" id="WP_195169871.1">
    <property type="nucleotide sequence ID" value="NZ_CP062983.1"/>
</dbReference>
<comment type="catalytic activity">
    <reaction evidence="5 6">
        <text>7-aminomethyl-7-carbaguanine + guanosine(34) in tRNA = 7-aminomethyl-7-carbaguanosine(34) in tRNA + guanine</text>
        <dbReference type="Rhea" id="RHEA:24104"/>
        <dbReference type="Rhea" id="RHEA-COMP:10341"/>
        <dbReference type="Rhea" id="RHEA-COMP:10342"/>
        <dbReference type="ChEBI" id="CHEBI:16235"/>
        <dbReference type="ChEBI" id="CHEBI:58703"/>
        <dbReference type="ChEBI" id="CHEBI:74269"/>
        <dbReference type="ChEBI" id="CHEBI:82833"/>
        <dbReference type="EC" id="2.4.2.29"/>
    </reaction>
</comment>
<dbReference type="GO" id="GO:0008616">
    <property type="term" value="P:tRNA queuosine(34) biosynthetic process"/>
    <property type="evidence" value="ECO:0007669"/>
    <property type="project" value="UniProtKB-UniRule"/>
</dbReference>
<dbReference type="Proteomes" id="UP000594468">
    <property type="component" value="Chromosome"/>
</dbReference>
<feature type="region of interest" description="RNA binding" evidence="6">
    <location>
        <begin position="245"/>
        <end position="251"/>
    </location>
</feature>
<dbReference type="FunFam" id="3.20.20.105:FF:000001">
    <property type="entry name" value="Queuine tRNA-ribosyltransferase"/>
    <property type="match status" value="1"/>
</dbReference>
<dbReference type="NCBIfam" id="TIGR00449">
    <property type="entry name" value="tgt_general"/>
    <property type="match status" value="1"/>
</dbReference>
<evidence type="ECO:0000256" key="3">
    <source>
        <dbReference type="ARBA" id="ARBA00022694"/>
    </source>
</evidence>
<comment type="similarity">
    <text evidence="6">Belongs to the queuine tRNA-ribosyltransferase family.</text>
</comment>
<dbReference type="UniPathway" id="UPA00392"/>
<feature type="domain" description="tRNA-guanine(15) transglycosylase-like" evidence="7">
    <location>
        <begin position="13"/>
        <end position="366"/>
    </location>
</feature>
<dbReference type="EC" id="2.4.2.29" evidence="6"/>
<gene>
    <name evidence="6 8" type="primary">tgt</name>
    <name evidence="8" type="ORF">G4Y79_19215</name>
</gene>
<dbReference type="InterPro" id="IPR036511">
    <property type="entry name" value="TGT-like_sf"/>
</dbReference>
<keyword evidence="3 6" id="KW-0819">tRNA processing</keyword>
<feature type="active site" description="Nucleophile" evidence="6">
    <location>
        <position position="264"/>
    </location>
</feature>
<dbReference type="InterPro" id="IPR050076">
    <property type="entry name" value="ArchSynthase1/Queuine_TRR"/>
</dbReference>
<reference evidence="8 9" key="1">
    <citation type="submission" date="2020-02" db="EMBL/GenBank/DDBJ databases">
        <authorList>
            <person name="Zheng R.K."/>
            <person name="Sun C.M."/>
        </authorList>
    </citation>
    <scope>NUCLEOTIDE SEQUENCE [LARGE SCALE GENOMIC DNA]</scope>
    <source>
        <strain evidence="9">rifampicinis</strain>
    </source>
</reference>
<organism evidence="8 9">
    <name type="scientific">Phototrophicus methaneseepsis</name>
    <dbReference type="NCBI Taxonomy" id="2710758"/>
    <lineage>
        <taxon>Bacteria</taxon>
        <taxon>Bacillati</taxon>
        <taxon>Chloroflexota</taxon>
        <taxon>Candidatus Thermofontia</taxon>
        <taxon>Phototrophicales</taxon>
        <taxon>Phototrophicaceae</taxon>
        <taxon>Phototrophicus</taxon>
    </lineage>
</organism>
<dbReference type="PANTHER" id="PTHR46499:SF1">
    <property type="entry name" value="QUEUINE TRNA-RIBOSYLTRANSFERASE"/>
    <property type="match status" value="1"/>
</dbReference>
<evidence type="ECO:0000256" key="6">
    <source>
        <dbReference type="HAMAP-Rule" id="MF_00168"/>
    </source>
</evidence>
<dbReference type="InterPro" id="IPR004803">
    <property type="entry name" value="TGT"/>
</dbReference>
<dbReference type="KEGG" id="pmet:G4Y79_19215"/>
<keyword evidence="4 6" id="KW-0671">Queuosine biosynthesis</keyword>
<keyword evidence="9" id="KW-1185">Reference proteome</keyword>
<feature type="binding site" evidence="6">
    <location>
        <begin position="91"/>
        <end position="95"/>
    </location>
    <ligand>
        <name>substrate</name>
    </ligand>
</feature>
<dbReference type="InterPro" id="IPR002616">
    <property type="entry name" value="tRNA_ribo_trans-like"/>
</dbReference>